<keyword evidence="3" id="KW-0238">DNA-binding</keyword>
<keyword evidence="2" id="KW-0805">Transcription regulation</keyword>
<name>A0A3R7F2P7_9EURO</name>
<dbReference type="Pfam" id="PF04082">
    <property type="entry name" value="Fungal_trans"/>
    <property type="match status" value="1"/>
</dbReference>
<dbReference type="Proteomes" id="UP000215289">
    <property type="component" value="Unassembled WGS sequence"/>
</dbReference>
<evidence type="ECO:0000256" key="2">
    <source>
        <dbReference type="ARBA" id="ARBA00023015"/>
    </source>
</evidence>
<dbReference type="Pfam" id="PF00172">
    <property type="entry name" value="Zn_clus"/>
    <property type="match status" value="1"/>
</dbReference>
<gene>
    <name evidence="8" type="ORF">CFD26_101103</name>
</gene>
<dbReference type="GO" id="GO:0000981">
    <property type="term" value="F:DNA-binding transcription factor activity, RNA polymerase II-specific"/>
    <property type="evidence" value="ECO:0007669"/>
    <property type="project" value="InterPro"/>
</dbReference>
<keyword evidence="1" id="KW-0479">Metal-binding</keyword>
<dbReference type="InterPro" id="IPR007219">
    <property type="entry name" value="XnlR_reg_dom"/>
</dbReference>
<dbReference type="GO" id="GO:0006351">
    <property type="term" value="P:DNA-templated transcription"/>
    <property type="evidence" value="ECO:0007669"/>
    <property type="project" value="InterPro"/>
</dbReference>
<evidence type="ECO:0000259" key="7">
    <source>
        <dbReference type="PROSITE" id="PS50048"/>
    </source>
</evidence>
<sequence length="684" mass="77396">MDSTDTNSSSQEPVDQLPSPSSCSELQRSVIVRSRPAALSPAARLPIPRLGSTPIGHQRTTRACQPCRERKTKCDGSKPICKQCRRLNIACTYSSSKRERQQLEIECARLKIKVYESLLRQIYEESRKEGRTCIEETFHKHFLASPEIFSSFLSSQSLFEQQLYPPNPGLSLRRMHIAWARRNGNGTPQLCQEPLIRIKGIRAWTSLVDDEVASHLLSLYFAWENPTWQLVDQHMFLRDLASGSTRFCSPLLVHALLFFGCSYSYSLDRITDRQEEKSLGKKLYAEIQRLWLIEKGQLNLPVAQSSILIGLLCCTLGIDRLGTKYILHGAELCHKLELHCESPAYLYSNVNRDELGPISRCHKLVAWAVFDVQALAAQVYRKLPVWEQPPVVCFSLDEAAELDEGVEWSPYPFNSPVQQPFYYTAACYRSALVTIVHEIAIAGIKFSKTGIANDDWQYGHQLHQKLCDWMASLPSCAMPQSNATPHILCLHLYFQATLVFLTDIFILYSKVTRNDESNLTRFDPWTVKSQALDAVGSLILRYKQRHGWKSIPIVFLHYFCVAGVHSVSQLEAQAPKWSLILESCVVGLWHMSLGWGRLCTAFLRTIELVLKGSKLDESLIPTKVTVIFEQLDTALWTATDISSLSADYVVHHVPVRASESAAGSEFKAEGLEDLIRSMDHLSMN</sequence>
<dbReference type="AlphaFoldDB" id="A0A3R7F2P7"/>
<dbReference type="InterPro" id="IPR036864">
    <property type="entry name" value="Zn2-C6_fun-type_DNA-bd_sf"/>
</dbReference>
<keyword evidence="9" id="KW-1185">Reference proteome</keyword>
<protein>
    <recommendedName>
        <fullName evidence="7">Zn(2)-C6 fungal-type domain-containing protein</fullName>
    </recommendedName>
</protein>
<dbReference type="OrthoDB" id="4161332at2759"/>
<evidence type="ECO:0000313" key="9">
    <source>
        <dbReference type="Proteomes" id="UP000215289"/>
    </source>
</evidence>
<evidence type="ECO:0000256" key="6">
    <source>
        <dbReference type="SAM" id="MobiDB-lite"/>
    </source>
</evidence>
<accession>A0A3R7F2P7</accession>
<dbReference type="Gene3D" id="4.10.240.10">
    <property type="entry name" value="Zn(2)-C6 fungal-type DNA-binding domain"/>
    <property type="match status" value="1"/>
</dbReference>
<feature type="domain" description="Zn(2)-C6 fungal-type" evidence="7">
    <location>
        <begin position="63"/>
        <end position="93"/>
    </location>
</feature>
<organism evidence="8 9">
    <name type="scientific">Aspergillus turcosus</name>
    <dbReference type="NCBI Taxonomy" id="1245748"/>
    <lineage>
        <taxon>Eukaryota</taxon>
        <taxon>Fungi</taxon>
        <taxon>Dikarya</taxon>
        <taxon>Ascomycota</taxon>
        <taxon>Pezizomycotina</taxon>
        <taxon>Eurotiomycetes</taxon>
        <taxon>Eurotiomycetidae</taxon>
        <taxon>Eurotiales</taxon>
        <taxon>Aspergillaceae</taxon>
        <taxon>Aspergillus</taxon>
        <taxon>Aspergillus subgen. Fumigati</taxon>
    </lineage>
</organism>
<dbReference type="PROSITE" id="PS00463">
    <property type="entry name" value="ZN2_CY6_FUNGAL_1"/>
    <property type="match status" value="1"/>
</dbReference>
<reference evidence="8 9" key="1">
    <citation type="submission" date="2018-08" db="EMBL/GenBank/DDBJ databases">
        <title>Draft genome sequences of two Aspergillus turcosus clinical strains isolated from bronchoalveolar lavage fluid: one azole-susceptible and the other azole-resistant.</title>
        <authorList>
            <person name="Parent-Michaud M."/>
            <person name="Dufresne P.J."/>
            <person name="Fournier E."/>
            <person name="Martineau C."/>
            <person name="Moreira S."/>
            <person name="Perkins V."/>
            <person name="De Repentigny L."/>
            <person name="Dufresne S.F."/>
        </authorList>
    </citation>
    <scope>NUCLEOTIDE SEQUENCE [LARGE SCALE GENOMIC DNA]</scope>
    <source>
        <strain evidence="8">HMR AF 1038</strain>
    </source>
</reference>
<evidence type="ECO:0000313" key="8">
    <source>
        <dbReference type="EMBL" id="RLL94375.1"/>
    </source>
</evidence>
<evidence type="ECO:0000256" key="3">
    <source>
        <dbReference type="ARBA" id="ARBA00023125"/>
    </source>
</evidence>
<keyword evidence="4" id="KW-0804">Transcription</keyword>
<evidence type="ECO:0000256" key="1">
    <source>
        <dbReference type="ARBA" id="ARBA00022723"/>
    </source>
</evidence>
<dbReference type="SUPFAM" id="SSF57701">
    <property type="entry name" value="Zn2/Cys6 DNA-binding domain"/>
    <property type="match status" value="1"/>
</dbReference>
<dbReference type="SMART" id="SM00066">
    <property type="entry name" value="GAL4"/>
    <property type="match status" value="1"/>
</dbReference>
<proteinExistence type="predicted"/>
<dbReference type="GO" id="GO:0003677">
    <property type="term" value="F:DNA binding"/>
    <property type="evidence" value="ECO:0007669"/>
    <property type="project" value="UniProtKB-KW"/>
</dbReference>
<dbReference type="CDD" id="cd12148">
    <property type="entry name" value="fungal_TF_MHR"/>
    <property type="match status" value="1"/>
</dbReference>
<keyword evidence="5" id="KW-0539">Nucleus</keyword>
<evidence type="ECO:0000256" key="4">
    <source>
        <dbReference type="ARBA" id="ARBA00023163"/>
    </source>
</evidence>
<dbReference type="CDD" id="cd00067">
    <property type="entry name" value="GAL4"/>
    <property type="match status" value="1"/>
</dbReference>
<dbReference type="PANTHER" id="PTHR47256:SF3">
    <property type="entry name" value="ZN(II)2CYS6 TRANSCRIPTION FACTOR (EUROFUNG)"/>
    <property type="match status" value="1"/>
</dbReference>
<dbReference type="InterPro" id="IPR001138">
    <property type="entry name" value="Zn2Cys6_DnaBD"/>
</dbReference>
<dbReference type="GO" id="GO:0008270">
    <property type="term" value="F:zinc ion binding"/>
    <property type="evidence" value="ECO:0007669"/>
    <property type="project" value="InterPro"/>
</dbReference>
<feature type="region of interest" description="Disordered" evidence="6">
    <location>
        <begin position="1"/>
        <end position="23"/>
    </location>
</feature>
<dbReference type="InterPro" id="IPR053187">
    <property type="entry name" value="Notoamide_regulator"/>
</dbReference>
<dbReference type="STRING" id="1245748.A0A3R7F2P7"/>
<dbReference type="PANTHER" id="PTHR47256">
    <property type="entry name" value="ZN(II)2CYS6 TRANSCRIPTION FACTOR (EUROFUNG)-RELATED"/>
    <property type="match status" value="1"/>
</dbReference>
<dbReference type="EMBL" id="NIDN02000209">
    <property type="protein sequence ID" value="RLL94375.1"/>
    <property type="molecule type" value="Genomic_DNA"/>
</dbReference>
<dbReference type="PROSITE" id="PS50048">
    <property type="entry name" value="ZN2_CY6_FUNGAL_2"/>
    <property type="match status" value="1"/>
</dbReference>
<evidence type="ECO:0000256" key="5">
    <source>
        <dbReference type="ARBA" id="ARBA00023242"/>
    </source>
</evidence>
<comment type="caution">
    <text evidence="8">The sequence shown here is derived from an EMBL/GenBank/DDBJ whole genome shotgun (WGS) entry which is preliminary data.</text>
</comment>